<evidence type="ECO:0000259" key="4">
    <source>
        <dbReference type="Pfam" id="PF21075"/>
    </source>
</evidence>
<dbReference type="Proteomes" id="UP000501534">
    <property type="component" value="Chromosome"/>
</dbReference>
<dbReference type="Pfam" id="PF21077">
    <property type="entry name" value="GDH_ACT3"/>
    <property type="match status" value="1"/>
</dbReference>
<dbReference type="GO" id="GO:0004352">
    <property type="term" value="F:glutamate dehydrogenase (NAD+) activity"/>
    <property type="evidence" value="ECO:0007669"/>
    <property type="project" value="UniProtKB-EC"/>
</dbReference>
<dbReference type="InterPro" id="IPR028971">
    <property type="entry name" value="NAD-GDH_cat"/>
</dbReference>
<keyword evidence="1 7" id="KW-0560">Oxidoreductase</keyword>
<dbReference type="GO" id="GO:0006538">
    <property type="term" value="P:L-glutamate catabolic process"/>
    <property type="evidence" value="ECO:0007669"/>
    <property type="project" value="InterPro"/>
</dbReference>
<name>A0A6M4GWZ3_9PROT</name>
<evidence type="ECO:0000259" key="6">
    <source>
        <dbReference type="Pfam" id="PF21077"/>
    </source>
</evidence>
<feature type="domain" description="NAD-glutamate dehydrogenase N-terminal ACT1" evidence="4">
    <location>
        <begin position="35"/>
        <end position="171"/>
    </location>
</feature>
<dbReference type="Pfam" id="PF21075">
    <property type="entry name" value="GDH_ACT1"/>
    <property type="match status" value="1"/>
</dbReference>
<dbReference type="Pfam" id="PF05088">
    <property type="entry name" value="Bac_GDH_CD"/>
    <property type="match status" value="1"/>
</dbReference>
<proteinExistence type="predicted"/>
<protein>
    <submittedName>
        <fullName evidence="7">NAD-specific glutamate dehydrogenase</fullName>
        <ecNumber evidence="7">1.4.1.2</ecNumber>
    </submittedName>
</protein>
<accession>A0A6M4GWZ3</accession>
<evidence type="ECO:0000259" key="2">
    <source>
        <dbReference type="Pfam" id="PF05088"/>
    </source>
</evidence>
<dbReference type="Gene3D" id="3.40.50.720">
    <property type="entry name" value="NAD(P)-binding Rossmann-like Domain"/>
    <property type="match status" value="1"/>
</dbReference>
<evidence type="ECO:0000313" key="8">
    <source>
        <dbReference type="Proteomes" id="UP000501534"/>
    </source>
</evidence>
<dbReference type="InterPro" id="IPR007780">
    <property type="entry name" value="NAD_Glu_DH_bac"/>
</dbReference>
<dbReference type="InterPro" id="IPR024727">
    <property type="entry name" value="NAD_Glu_DH_N_ACT1"/>
</dbReference>
<reference evidence="7 8" key="1">
    <citation type="submission" date="2020-04" db="EMBL/GenBank/DDBJ databases">
        <title>Usitatibacter rugosus gen. nov., sp. nov. and Usitatibacter palustris sp. nov., novel members of Usitatibacteraceae fam. nov. within the order Nitrosomonadales isolated from soil.</title>
        <authorList>
            <person name="Huber K.J."/>
            <person name="Neumann-Schaal M."/>
            <person name="Geppert A."/>
            <person name="Luckner M."/>
            <person name="Wanner G."/>
            <person name="Overmann J."/>
        </authorList>
    </citation>
    <scope>NUCLEOTIDE SEQUENCE [LARGE SCALE GENOMIC DNA]</scope>
    <source>
        <strain evidence="7 8">0125_3</strain>
    </source>
</reference>
<dbReference type="InterPro" id="IPR049062">
    <property type="entry name" value="NAD_Glu_DH_ACT2"/>
</dbReference>
<evidence type="ECO:0000256" key="1">
    <source>
        <dbReference type="ARBA" id="ARBA00023002"/>
    </source>
</evidence>
<dbReference type="Pfam" id="PF21073">
    <property type="entry name" value="GDH_HM1"/>
    <property type="match status" value="1"/>
</dbReference>
<dbReference type="InterPro" id="IPR049056">
    <property type="entry name" value="NAD_Glu_DH_HM3"/>
</dbReference>
<evidence type="ECO:0000259" key="3">
    <source>
        <dbReference type="Pfam" id="PF21074"/>
    </source>
</evidence>
<dbReference type="SUPFAM" id="SSF51735">
    <property type="entry name" value="NAD(P)-binding Rossmann-fold domains"/>
    <property type="match status" value="1"/>
</dbReference>
<dbReference type="PANTHER" id="PTHR43403">
    <property type="entry name" value="NAD-SPECIFIC GLUTAMATE DEHYDROGENASE"/>
    <property type="match status" value="1"/>
</dbReference>
<feature type="domain" description="NAD-glutamate dehydrogenase ACT3" evidence="6">
    <location>
        <begin position="550"/>
        <end position="618"/>
    </location>
</feature>
<feature type="domain" description="NAD-specific glutamate dehydrogenase C-terminal" evidence="3">
    <location>
        <begin position="1264"/>
        <end position="1599"/>
    </location>
</feature>
<dbReference type="Pfam" id="PF21078">
    <property type="entry name" value="GDH_HM3"/>
    <property type="match status" value="1"/>
</dbReference>
<feature type="domain" description="NAD-glutamate dehydrogenase ACT2" evidence="5">
    <location>
        <begin position="405"/>
        <end position="494"/>
    </location>
</feature>
<evidence type="ECO:0000313" key="7">
    <source>
        <dbReference type="EMBL" id="QJR11388.1"/>
    </source>
</evidence>
<dbReference type="Pfam" id="PF21079">
    <property type="entry name" value="GDH_HM2"/>
    <property type="match status" value="1"/>
</dbReference>
<sequence length="1602" mass="177559">MHFPAHEQKQAILAQVLRLADQRLSGAAAKEARTFIAHYFDSVDAEDLSSRSVEDLYGAAMAHLQFARTFASGMPKIRVYNPRVEEHGWSSPHTVIEMVNDDMPFLVDSVGMEVNRLGYTQHLLVHPLFGTQRDKEGALTSVGAPGAGTKVESLIHVEVDRENDPERLKVIGLQLNAVLGDVRAAVEDWPAMREGMAAMAKTLEKPPVTVDADDAREIQAFLAWAIDDNFTFLGCRDYELAVIDGVDQLKIVPRTGLGVLREPKLGGVSASFAELPAQLRALAREPRVLVLTKANTRATVHRPGYLDYIGVKRFDAAGQVIGERRFVGLYTSSAYHADPLEVPLLRRKVAAVVERAGFPKGSHAYKNLVQVLEDYPRDELFQVDAETLLDTALGILRLGNRRRTRVFIRRDLFGRFYSCLIFLPRDNYNTDVRVKIQEILKRHLNGTTAEFTVMLSDAVLARIHMLVRTSPKETPDYDARAIEAEIAQATRRWEDDLKIALTEALGEERAVGAVRSYGAAFPVAYRDDVTPHSAVRDVVAMETLGADREFAVSLYRPVEGDANTLRLRVYRSGASVALSASLPVLENMGLEVLDEVSYEIERAGGTVFLHDFGLRSHRPIPQVEVIKAITEEAIARVARGEIENDGFNRLTPGAALAPDDVIVLRAYAKYLKQSGFTFSQAYLEQTLAAHPIIAAKLVALFKARFEPARTGDREAAQQEIHTEIKEALNGVANLDEDRILRRFLHVVWATLRTNHWVKGADGKRKHYVSFKLESAKVPELPEPRPLFEVFVYSPRFEAIHLRSSKVARGGLRWSDRPEDFRTEILGLMKAQVVKNVVIVPSGSKGGFVLKKAPPQSDREAYLKEGIDCYQNFLRGLLDVTDNRVAGKIVPPKDVVRHDPDDPYLVVAADKGTAAFSDFANAVSEEYGHWLGDAFASGGSVGYDHKKMGITARGAWESVKRHFREMGIDTQSQDFIVAGIGDMSGDVFGNGMLLSKHIKLVAAFDHRHVFLDPDPDPATTFAERERLFNLPRSSWEDYDKKLISKGGGIFPRSAKSIALTPEVKKRLDIREDSLTPPELLKAILKAPVDLLYNGGIGTYVKASYQANTEAGDRANDAIRVNGADLRAKVVGEGGNLGFTQLGRVEYALKGGRIYTDAIDNSAGVDCSDHEVNIKILVGQVVAEGEMTLKQRNKLLADMTEEVGHLVLVDNYYQPQALAVQGVRGEKLLDGQAAFMRVLEKAGKLNRAVEFLPSEDEIAERRVKKLGLTAPERAVLLAYSKIVLSDELDRSTLIDDAYIGRALVDYFPSTLRKEQPAAIAKHPLRREIIATVVANTMINRTGSIFVHRMQEETGASAEEVVRAYILVRDIYGLDPLWLEIDALDNKVPAQLQYELLINVGRVLLRAVLWFLRRRRERLPIAQVLEIFRPSLGALGKQVPAVLSPGDRAAWEAYVHKLTTSGVPKPLAERLASLESLYAVLDVTEVSDETKKGIDAIAAVYFAIVGELDLRWVAEKITALPTDTSWQALARNALRDDLASQQRAITQSIAKISDSKDPAQMLAAWKERYGPQIARLESMVKDLKGQGTLDLAVLSVLLRELRGLA</sequence>
<dbReference type="Pfam" id="PF21076">
    <property type="entry name" value="GDH_ACT2"/>
    <property type="match status" value="1"/>
</dbReference>
<dbReference type="PANTHER" id="PTHR43403:SF1">
    <property type="entry name" value="NAD-SPECIFIC GLUTAMATE DEHYDROGENASE"/>
    <property type="match status" value="1"/>
</dbReference>
<dbReference type="EMBL" id="CP053069">
    <property type="protein sequence ID" value="QJR11388.1"/>
    <property type="molecule type" value="Genomic_DNA"/>
</dbReference>
<evidence type="ECO:0000259" key="5">
    <source>
        <dbReference type="Pfam" id="PF21076"/>
    </source>
</evidence>
<keyword evidence="8" id="KW-1185">Reference proteome</keyword>
<dbReference type="InterPro" id="IPR049058">
    <property type="entry name" value="NAD_Glu_DH_HM2"/>
</dbReference>
<dbReference type="InterPro" id="IPR048381">
    <property type="entry name" value="GDH_C"/>
</dbReference>
<dbReference type="PIRSF" id="PIRSF036761">
    <property type="entry name" value="GDH_Mll4104"/>
    <property type="match status" value="1"/>
</dbReference>
<dbReference type="KEGG" id="uru:DSM104443_02463"/>
<dbReference type="InterPro" id="IPR046346">
    <property type="entry name" value="Aminoacid_DH-like_N_sf"/>
</dbReference>
<dbReference type="SUPFAM" id="SSF53223">
    <property type="entry name" value="Aminoacid dehydrogenase-like, N-terminal domain"/>
    <property type="match status" value="1"/>
</dbReference>
<dbReference type="Pfam" id="PF21074">
    <property type="entry name" value="GDH_C"/>
    <property type="match status" value="1"/>
</dbReference>
<gene>
    <name evidence="7" type="primary">gdh_1</name>
    <name evidence="7" type="ORF">DSM104443_02463</name>
</gene>
<dbReference type="GO" id="GO:0004069">
    <property type="term" value="F:L-aspartate:2-oxoglutarate aminotransferase activity"/>
    <property type="evidence" value="ECO:0007669"/>
    <property type="project" value="InterPro"/>
</dbReference>
<dbReference type="RefSeq" id="WP_171092694.1">
    <property type="nucleotide sequence ID" value="NZ_CP053069.1"/>
</dbReference>
<dbReference type="InterPro" id="IPR049059">
    <property type="entry name" value="NAD_Glu_DH_HM1"/>
</dbReference>
<dbReference type="InterPro" id="IPR049064">
    <property type="entry name" value="NAD_Glu_DH_ACT3"/>
</dbReference>
<feature type="domain" description="NAD-glutamate dehydrogenase catalytic" evidence="2">
    <location>
        <begin position="723"/>
        <end position="1218"/>
    </location>
</feature>
<organism evidence="7 8">
    <name type="scientific">Usitatibacter rugosus</name>
    <dbReference type="NCBI Taxonomy" id="2732067"/>
    <lineage>
        <taxon>Bacteria</taxon>
        <taxon>Pseudomonadati</taxon>
        <taxon>Pseudomonadota</taxon>
        <taxon>Betaproteobacteria</taxon>
        <taxon>Nitrosomonadales</taxon>
        <taxon>Usitatibacteraceae</taxon>
        <taxon>Usitatibacter</taxon>
    </lineage>
</organism>
<dbReference type="InterPro" id="IPR036291">
    <property type="entry name" value="NAD(P)-bd_dom_sf"/>
</dbReference>
<dbReference type="EC" id="1.4.1.2" evidence="7"/>